<dbReference type="PIRSF" id="PIRSF016302">
    <property type="entry name" value="Man_a_manosd"/>
    <property type="match status" value="1"/>
</dbReference>
<dbReference type="GO" id="GO:0008496">
    <property type="term" value="F:mannan endo-1,6-alpha-mannosidase activity"/>
    <property type="evidence" value="ECO:0007669"/>
    <property type="project" value="UniProtKB-UniRule"/>
</dbReference>
<dbReference type="GO" id="GO:0012505">
    <property type="term" value="C:endomembrane system"/>
    <property type="evidence" value="ECO:0007669"/>
    <property type="project" value="UniProtKB-SubCell"/>
</dbReference>
<keyword evidence="10" id="KW-0961">Cell wall biogenesis/degradation</keyword>
<keyword evidence="9 12" id="KW-0326">Glycosidase</keyword>
<proteinExistence type="inferred from homology"/>
<evidence type="ECO:0000313" key="15">
    <source>
        <dbReference type="EMBL" id="SGZ40807.1"/>
    </source>
</evidence>
<evidence type="ECO:0000256" key="14">
    <source>
        <dbReference type="SAM" id="SignalP"/>
    </source>
</evidence>
<dbReference type="InterPro" id="IPR014480">
    <property type="entry name" value="Mannan-1_6-alpha_mannosidase"/>
</dbReference>
<evidence type="ECO:0000256" key="8">
    <source>
        <dbReference type="ARBA" id="ARBA00023180"/>
    </source>
</evidence>
<keyword evidence="13" id="KW-0175">Coiled coil</keyword>
<feature type="signal peptide" evidence="14">
    <location>
        <begin position="1"/>
        <end position="20"/>
    </location>
</feature>
<dbReference type="InterPro" id="IPR008928">
    <property type="entry name" value="6-hairpin_glycosidase_sf"/>
</dbReference>
<evidence type="ECO:0000256" key="13">
    <source>
        <dbReference type="SAM" id="Coils"/>
    </source>
</evidence>
<dbReference type="PANTHER" id="PTHR12145:SF21">
    <property type="entry name" value="MANNAN ENDO-1,6-ALPHA-MANNOSIDASE DFG5"/>
    <property type="match status" value="1"/>
</dbReference>
<dbReference type="GO" id="GO:0007117">
    <property type="term" value="P:budding cell bud growth"/>
    <property type="evidence" value="ECO:0007669"/>
    <property type="project" value="TreeGrafter"/>
</dbReference>
<protein>
    <recommendedName>
        <fullName evidence="4 12">Mannan endo-1,6-alpha-mannosidase</fullName>
        <ecNumber evidence="4 12">3.2.1.101</ecNumber>
    </recommendedName>
</protein>
<organism evidence="15 16">
    <name type="scientific">Hanseniaspora guilliermondii</name>
    <dbReference type="NCBI Taxonomy" id="56406"/>
    <lineage>
        <taxon>Eukaryota</taxon>
        <taxon>Fungi</taxon>
        <taxon>Dikarya</taxon>
        <taxon>Ascomycota</taxon>
        <taxon>Saccharomycotina</taxon>
        <taxon>Saccharomycetes</taxon>
        <taxon>Saccharomycodales</taxon>
        <taxon>Saccharomycodaceae</taxon>
        <taxon>Hanseniaspora</taxon>
    </lineage>
</organism>
<evidence type="ECO:0000256" key="6">
    <source>
        <dbReference type="ARBA" id="ARBA00022801"/>
    </source>
</evidence>
<dbReference type="OrthoDB" id="4187847at2759"/>
<dbReference type="FunFam" id="1.50.10.20:FF:000006">
    <property type="entry name" value="Mannan endo-1,6-alpha-mannosidase"/>
    <property type="match status" value="1"/>
</dbReference>
<evidence type="ECO:0000256" key="4">
    <source>
        <dbReference type="ARBA" id="ARBA00012350"/>
    </source>
</evidence>
<comment type="function">
    <text evidence="11">Required for normal synthesis of the cell wall.</text>
</comment>
<dbReference type="GO" id="GO:0009272">
    <property type="term" value="P:fungal-type cell wall biogenesis"/>
    <property type="evidence" value="ECO:0007669"/>
    <property type="project" value="TreeGrafter"/>
</dbReference>
<keyword evidence="6 12" id="KW-0378">Hydrolase</keyword>
<evidence type="ECO:0000256" key="2">
    <source>
        <dbReference type="ARBA" id="ARBA00004308"/>
    </source>
</evidence>
<dbReference type="VEuPathDB" id="FungiDB:HGUI_03007"/>
<dbReference type="InterPro" id="IPR005198">
    <property type="entry name" value="Glyco_hydro_76"/>
</dbReference>
<keyword evidence="8" id="KW-0325">Glycoprotein</keyword>
<gene>
    <name evidence="15" type="ORF">HGUI_03007</name>
</gene>
<dbReference type="Proteomes" id="UP000183365">
    <property type="component" value="Unassembled WGS sequence"/>
</dbReference>
<feature type="chain" id="PRO_5012543717" description="Mannan endo-1,6-alpha-mannosidase" evidence="14">
    <location>
        <begin position="21"/>
        <end position="482"/>
    </location>
</feature>
<keyword evidence="16" id="KW-1185">Reference proteome</keyword>
<keyword evidence="7" id="KW-0472">Membrane</keyword>
<evidence type="ECO:0000256" key="10">
    <source>
        <dbReference type="ARBA" id="ARBA00023316"/>
    </source>
</evidence>
<evidence type="ECO:0000256" key="11">
    <source>
        <dbReference type="ARBA" id="ARBA00054068"/>
    </source>
</evidence>
<dbReference type="SUPFAM" id="SSF48208">
    <property type="entry name" value="Six-hairpin glycosidases"/>
    <property type="match status" value="1"/>
</dbReference>
<dbReference type="GO" id="GO:0016052">
    <property type="term" value="P:carbohydrate catabolic process"/>
    <property type="evidence" value="ECO:0007669"/>
    <property type="project" value="InterPro"/>
</dbReference>
<comment type="subcellular location">
    <subcellularLocation>
        <location evidence="2">Endomembrane system</location>
    </subcellularLocation>
</comment>
<accession>A0A1L0D0Z7</accession>
<evidence type="ECO:0000256" key="3">
    <source>
        <dbReference type="ARBA" id="ARBA00009699"/>
    </source>
</evidence>
<evidence type="ECO:0000313" key="16">
    <source>
        <dbReference type="Proteomes" id="UP000183365"/>
    </source>
</evidence>
<evidence type="ECO:0000256" key="12">
    <source>
        <dbReference type="PIRNR" id="PIRNR016302"/>
    </source>
</evidence>
<evidence type="ECO:0000256" key="7">
    <source>
        <dbReference type="ARBA" id="ARBA00023136"/>
    </source>
</evidence>
<sequence>MIPLIKHIFVVFFFTYISYAVPPPSSKDAICQDTQLIIQGIFDYYYENNATFHQPYYWWEGGLAFNNIIENAYLCQNDTFDSLIQDALLKKSGKDFNYMPHDQIMVEANDDLGIWGMTLLTAAERNLSVPQNGTLGYKNIPNNWIYMADNVYKQMLHRWNNKTLSQSECGGGLRWQIYPWNNGYSYKNTISNAGMFQMAARLGRYFNDPEYLKQADEIFSWLRDVGFVNLNGNQTTVYDGANLESNCTDITELQWSYNFGMTLGGCAYMYNVTGSDYWFNATQSLWNGTRSRFFNEDRIMYESQCQASNTCNNDERAFKGLLSFMLEYTSFLVPALQSDIMSYMTPSANAAAGSCDGGFDKHSCGLNWFNATNDGYFGLGEQISALGAIQSLLGDSNDDLAKFNKIPQSTIDYLSILLQHKSNNEDTISNKKRDVNLMSKLINLEQQLQVEVLRRTKLEQKVEDLKHQLNSYKRKRNLIQHL</sequence>
<dbReference type="EMBL" id="FQNF01000065">
    <property type="protein sequence ID" value="SGZ40807.1"/>
    <property type="molecule type" value="Genomic_DNA"/>
</dbReference>
<dbReference type="PANTHER" id="PTHR12145">
    <property type="entry name" value="MANNAN ENDO-1,6-ALPHA-MANNOSIDASE DCW1"/>
    <property type="match status" value="1"/>
</dbReference>
<dbReference type="GO" id="GO:0071555">
    <property type="term" value="P:cell wall organization"/>
    <property type="evidence" value="ECO:0007669"/>
    <property type="project" value="UniProtKB-KW"/>
</dbReference>
<dbReference type="EC" id="3.2.1.101" evidence="4 12"/>
<dbReference type="Pfam" id="PF03663">
    <property type="entry name" value="Glyco_hydro_76"/>
    <property type="match status" value="1"/>
</dbReference>
<dbReference type="AlphaFoldDB" id="A0A1L0D0Z7"/>
<evidence type="ECO:0000256" key="9">
    <source>
        <dbReference type="ARBA" id="ARBA00023295"/>
    </source>
</evidence>
<dbReference type="Gene3D" id="1.50.10.20">
    <property type="match status" value="1"/>
</dbReference>
<feature type="coiled-coil region" evidence="13">
    <location>
        <begin position="441"/>
        <end position="482"/>
    </location>
</feature>
<reference evidence="16" key="1">
    <citation type="submission" date="2016-11" db="EMBL/GenBank/DDBJ databases">
        <authorList>
            <person name="Guldener U."/>
        </authorList>
    </citation>
    <scope>NUCLEOTIDE SEQUENCE [LARGE SCALE GENOMIC DNA]</scope>
</reference>
<comment type="catalytic activity">
    <reaction evidence="1 12">
        <text>Random hydrolysis of (1-&gt;6)-alpha-D-mannosidic linkages in unbranched (1-&gt;6)-mannans.</text>
        <dbReference type="EC" id="3.2.1.101"/>
    </reaction>
</comment>
<name>A0A1L0D0Z7_9ASCO</name>
<comment type="similarity">
    <text evidence="3 12">Belongs to the glycosyl hydrolase 76 family.</text>
</comment>
<evidence type="ECO:0000256" key="5">
    <source>
        <dbReference type="ARBA" id="ARBA00022729"/>
    </source>
</evidence>
<evidence type="ECO:0000256" key="1">
    <source>
        <dbReference type="ARBA" id="ARBA00001452"/>
    </source>
</evidence>
<keyword evidence="5 14" id="KW-0732">Signal</keyword>